<proteinExistence type="inferred from homology"/>
<feature type="compositionally biased region" description="Low complexity" evidence="17">
    <location>
        <begin position="403"/>
        <end position="418"/>
    </location>
</feature>
<accession>A0A0P7ATP1</accession>
<name>A0A0P7ATP1_9HYPO</name>
<dbReference type="GO" id="GO:0031505">
    <property type="term" value="P:fungal-type cell wall organization"/>
    <property type="evidence" value="ECO:0007669"/>
    <property type="project" value="TreeGrafter"/>
</dbReference>
<dbReference type="SUPFAM" id="SSF49899">
    <property type="entry name" value="Concanavalin A-like lectins/glucanases"/>
    <property type="match status" value="1"/>
</dbReference>
<feature type="compositionally biased region" description="Low complexity" evidence="17">
    <location>
        <begin position="434"/>
        <end position="451"/>
    </location>
</feature>
<keyword evidence="11 20" id="KW-0326">Glycosidase</keyword>
<comment type="caution">
    <text evidence="20">The sequence shown here is derived from an EMBL/GenBank/DDBJ whole genome shotgun (WGS) entry which is preliminary data.</text>
</comment>
<dbReference type="PANTHER" id="PTHR10963:SF22">
    <property type="entry name" value="GLYCOSIDASE CRH2-RELATED"/>
    <property type="match status" value="1"/>
</dbReference>
<evidence type="ECO:0000256" key="14">
    <source>
        <dbReference type="ARBA" id="ARBA00093308"/>
    </source>
</evidence>
<dbReference type="GO" id="GO:0008843">
    <property type="term" value="F:endochitinase activity"/>
    <property type="evidence" value="ECO:0007669"/>
    <property type="project" value="UniProtKB-EC"/>
</dbReference>
<feature type="signal peptide" evidence="18">
    <location>
        <begin position="1"/>
        <end position="18"/>
    </location>
</feature>
<feature type="compositionally biased region" description="Acidic residues" evidence="17">
    <location>
        <begin position="392"/>
        <end position="402"/>
    </location>
</feature>
<evidence type="ECO:0000256" key="10">
    <source>
        <dbReference type="ARBA" id="ARBA00023288"/>
    </source>
</evidence>
<protein>
    <recommendedName>
        <fullName evidence="15">Crh-like protein</fullName>
        <ecNumber evidence="15">3.2.-.-</ecNumber>
    </recommendedName>
</protein>
<evidence type="ECO:0000259" key="19">
    <source>
        <dbReference type="PROSITE" id="PS51762"/>
    </source>
</evidence>
<evidence type="ECO:0000256" key="13">
    <source>
        <dbReference type="ARBA" id="ARBA00038074"/>
    </source>
</evidence>
<keyword evidence="9" id="KW-0325">Glycoprotein</keyword>
<feature type="region of interest" description="Disordered" evidence="17">
    <location>
        <begin position="329"/>
        <end position="454"/>
    </location>
</feature>
<evidence type="ECO:0000256" key="12">
    <source>
        <dbReference type="ARBA" id="ARBA00023316"/>
    </source>
</evidence>
<evidence type="ECO:0000256" key="8">
    <source>
        <dbReference type="ARBA" id="ARBA00023136"/>
    </source>
</evidence>
<evidence type="ECO:0000256" key="11">
    <source>
        <dbReference type="ARBA" id="ARBA00023295"/>
    </source>
</evidence>
<evidence type="ECO:0000256" key="18">
    <source>
        <dbReference type="SAM" id="SignalP"/>
    </source>
</evidence>
<dbReference type="GO" id="GO:0098552">
    <property type="term" value="C:side of membrane"/>
    <property type="evidence" value="ECO:0007669"/>
    <property type="project" value="UniProtKB-KW"/>
</dbReference>
<evidence type="ECO:0000313" key="21">
    <source>
        <dbReference type="Proteomes" id="UP000050424"/>
    </source>
</evidence>
<dbReference type="GO" id="GO:0009277">
    <property type="term" value="C:fungal-type cell wall"/>
    <property type="evidence" value="ECO:0007669"/>
    <property type="project" value="UniProtKB-ARBA"/>
</dbReference>
<feature type="active site" description="Proton donor" evidence="16">
    <location>
        <position position="161"/>
    </location>
</feature>
<keyword evidence="8 15" id="KW-0472">Membrane</keyword>
<dbReference type="GO" id="GO:0016757">
    <property type="term" value="F:glycosyltransferase activity"/>
    <property type="evidence" value="ECO:0007669"/>
    <property type="project" value="UniProtKB-KW"/>
</dbReference>
<keyword evidence="21" id="KW-1185">Reference proteome</keyword>
<keyword evidence="3" id="KW-0336">GPI-anchor</keyword>
<keyword evidence="10" id="KW-0449">Lipoprotein</keyword>
<keyword evidence="7 15" id="KW-0378">Hydrolase</keyword>
<evidence type="ECO:0000256" key="17">
    <source>
        <dbReference type="SAM" id="MobiDB-lite"/>
    </source>
</evidence>
<dbReference type="InterPro" id="IPR050546">
    <property type="entry name" value="Glycosyl_Hydrlase_16"/>
</dbReference>
<sequence length="471" mass="50324">MLQSLAWAALVGVSSVLAVKCDNNSKCPKATPCCSTYGECGVGAFCLGGCDVKSSFSLDSCVPAPVCEDRSMTFESLDRVADIGDYLGDSSKADWVSQGEPAIFNKNLLLTMPKDSVGTVLSSTVYMWYGNVKARFKTSRGAGVVTAFILFSDVKDEIDYEFVGVDLDKAQTNFYFQGIPNYDNSANISVSDTFNEFHEYEVRWTPDKIEWLIDGEVGRTQKKSDSWNETSKNFDYPQTPARVQLSLWPGGLASNAKGTVDWAGGEIDWDAADIKNYGYYFATFSNVDIECYNAKSPPGTNKNKSYYYKDIKATSDTVVDSDKEHILASLQGTGTDMDKGKKKATKSSKTAKDSSSKSSETSASESDSEETDAATIPGGTNGSSGDDHGDDTSDDSSSDDSSSDSSSDTQSADSSTESVDTSNCDTTSFNQECGSSSDSSDSSSGNGKSGSTRTSASALAIIIAGCALFWL</sequence>
<dbReference type="STRING" id="78410.A0A0P7ATP1"/>
<evidence type="ECO:0000256" key="16">
    <source>
        <dbReference type="PIRSR" id="PIRSR037299-1"/>
    </source>
</evidence>
<dbReference type="Gene3D" id="2.60.120.200">
    <property type="match status" value="1"/>
</dbReference>
<evidence type="ECO:0000256" key="5">
    <source>
        <dbReference type="ARBA" id="ARBA00022679"/>
    </source>
</evidence>
<dbReference type="FunFam" id="2.60.120.200:FF:000159">
    <property type="entry name" value="Glycosidase"/>
    <property type="match status" value="1"/>
</dbReference>
<feature type="chain" id="PRO_5006135048" description="Crh-like protein" evidence="18">
    <location>
        <begin position="19"/>
        <end position="471"/>
    </location>
</feature>
<feature type="active site" description="Nucleophile" evidence="16">
    <location>
        <position position="157"/>
    </location>
</feature>
<evidence type="ECO:0000256" key="6">
    <source>
        <dbReference type="ARBA" id="ARBA00022729"/>
    </source>
</evidence>
<dbReference type="GO" id="GO:0005975">
    <property type="term" value="P:carbohydrate metabolic process"/>
    <property type="evidence" value="ECO:0007669"/>
    <property type="project" value="InterPro"/>
</dbReference>
<comment type="similarity">
    <text evidence="13">Belongs to the glycosyl hydrolase 16 family. CRH1 subfamily.</text>
</comment>
<feature type="compositionally biased region" description="Polar residues" evidence="17">
    <location>
        <begin position="419"/>
        <end position="433"/>
    </location>
</feature>
<organism evidence="20 21">
    <name type="scientific">Neonectria ditissima</name>
    <dbReference type="NCBI Taxonomy" id="78410"/>
    <lineage>
        <taxon>Eukaryota</taxon>
        <taxon>Fungi</taxon>
        <taxon>Dikarya</taxon>
        <taxon>Ascomycota</taxon>
        <taxon>Pezizomycotina</taxon>
        <taxon>Sordariomycetes</taxon>
        <taxon>Hypocreomycetidae</taxon>
        <taxon>Hypocreales</taxon>
        <taxon>Nectriaceae</taxon>
        <taxon>Neonectria</taxon>
    </lineage>
</organism>
<reference evidence="20 21" key="1">
    <citation type="submission" date="2015-09" db="EMBL/GenBank/DDBJ databases">
        <title>Draft genome of a European isolate of the apple canker pathogen Neonectria ditissima.</title>
        <authorList>
            <person name="Gomez-Cortecero A."/>
            <person name="Harrison R.J."/>
            <person name="Armitage A.D."/>
        </authorList>
    </citation>
    <scope>NUCLEOTIDE SEQUENCE [LARGE SCALE GENOMIC DNA]</scope>
    <source>
        <strain evidence="20 21">R09/05</strain>
    </source>
</reference>
<dbReference type="OrthoDB" id="4781at2759"/>
<comment type="catalytic activity">
    <reaction evidence="1">
        <text>Random endo-hydrolysis of N-acetyl-beta-D-glucosaminide (1-&gt;4)-beta-linkages in chitin and chitodextrins.</text>
        <dbReference type="EC" id="3.2.1.14"/>
    </reaction>
</comment>
<dbReference type="InterPro" id="IPR000757">
    <property type="entry name" value="Beta-glucanase-like"/>
</dbReference>
<evidence type="ECO:0000256" key="2">
    <source>
        <dbReference type="ARBA" id="ARBA00004589"/>
    </source>
</evidence>
<comment type="subcellular location">
    <subcellularLocation>
        <location evidence="2">Membrane</location>
        <topology evidence="2">Lipid-anchor</topology>
        <topology evidence="2">GPI-anchor</topology>
    </subcellularLocation>
</comment>
<evidence type="ECO:0000256" key="4">
    <source>
        <dbReference type="ARBA" id="ARBA00022676"/>
    </source>
</evidence>
<evidence type="ECO:0000256" key="3">
    <source>
        <dbReference type="ARBA" id="ARBA00022622"/>
    </source>
</evidence>
<gene>
    <name evidence="20" type="ORF">AK830_g10184</name>
</gene>
<dbReference type="PIRSF" id="PIRSF037299">
    <property type="entry name" value="Glycosidase_CRH1_prd"/>
    <property type="match status" value="1"/>
</dbReference>
<keyword evidence="6 18" id="KW-0732">Signal</keyword>
<dbReference type="Pfam" id="PF00722">
    <property type="entry name" value="Glyco_hydro_16"/>
    <property type="match status" value="1"/>
</dbReference>
<dbReference type="InterPro" id="IPR017168">
    <property type="entry name" value="CHR-like"/>
</dbReference>
<dbReference type="EMBL" id="LKCW01000205">
    <property type="protein sequence ID" value="KPM36385.1"/>
    <property type="molecule type" value="Genomic_DNA"/>
</dbReference>
<evidence type="ECO:0000256" key="7">
    <source>
        <dbReference type="ARBA" id="ARBA00022801"/>
    </source>
</evidence>
<keyword evidence="4" id="KW-0328">Glycosyltransferase</keyword>
<dbReference type="AlphaFoldDB" id="A0A0P7ATP1"/>
<evidence type="ECO:0000313" key="20">
    <source>
        <dbReference type="EMBL" id="KPM36385.1"/>
    </source>
</evidence>
<keyword evidence="5" id="KW-0808">Transferase</keyword>
<dbReference type="PANTHER" id="PTHR10963">
    <property type="entry name" value="GLYCOSYL HYDROLASE-RELATED"/>
    <property type="match status" value="1"/>
</dbReference>
<keyword evidence="12" id="KW-0961">Cell wall biogenesis/degradation</keyword>
<evidence type="ECO:0000256" key="9">
    <source>
        <dbReference type="ARBA" id="ARBA00023180"/>
    </source>
</evidence>
<evidence type="ECO:0000256" key="1">
    <source>
        <dbReference type="ARBA" id="ARBA00000822"/>
    </source>
</evidence>
<dbReference type="CDD" id="cd02183">
    <property type="entry name" value="GH16_fungal_CRH1_transglycosylase"/>
    <property type="match status" value="1"/>
</dbReference>
<dbReference type="Proteomes" id="UP000050424">
    <property type="component" value="Unassembled WGS sequence"/>
</dbReference>
<dbReference type="PROSITE" id="PS51762">
    <property type="entry name" value="GH16_2"/>
    <property type="match status" value="1"/>
</dbReference>
<evidence type="ECO:0000256" key="15">
    <source>
        <dbReference type="PIRNR" id="PIRNR037299"/>
    </source>
</evidence>
<feature type="domain" description="GH16" evidence="19">
    <location>
        <begin position="57"/>
        <end position="271"/>
    </location>
</feature>
<dbReference type="InterPro" id="IPR013320">
    <property type="entry name" value="ConA-like_dom_sf"/>
</dbReference>
<feature type="compositionally biased region" description="Low complexity" evidence="17">
    <location>
        <begin position="356"/>
        <end position="365"/>
    </location>
</feature>
<dbReference type="EC" id="3.2.-.-" evidence="15"/>
<comment type="function">
    <text evidence="14">Dual chitinase/transglycosylase that plays a role in cell wall architecture. Chitinase and transglycosylase activities are coupled. Required for the polysaccharide cross-linking at the septa and the cell wall. More specifically, transfers chitin to 1,6-beta-glucan in the cell wall.</text>
</comment>